<sequence length="175" mass="19563">MLLTTVSLLTYGHQKNKFFSNLPTNELVQMPPKFKYINWEASLSPLVNNMMLVDGIRKNSLLLVNTIKNNTNGSLKSGQATTMLRSLIAAANSEKFTLIRVDTIKSARINLGLSYEDSLESRSKAIALARYLKAQYVLYSTANGDIKKPELDMQLMLVNTGEIVWDGKGIIIYSK</sequence>
<dbReference type="Proteomes" id="UP000056466">
    <property type="component" value="Chromosome"/>
</dbReference>
<dbReference type="PANTHER" id="PTHR40593:SF1">
    <property type="entry name" value="PENICILLIN-BINDING PROTEIN ACTIVATOR LPOB"/>
    <property type="match status" value="1"/>
</dbReference>
<gene>
    <name evidence="1" type="primary">ycfM</name>
    <name evidence="1" type="ORF">AB162_376</name>
</gene>
<dbReference type="GO" id="GO:0030234">
    <property type="term" value="F:enzyme regulator activity"/>
    <property type="evidence" value="ECO:0007669"/>
    <property type="project" value="TreeGrafter"/>
</dbReference>
<dbReference type="GO" id="GO:0031241">
    <property type="term" value="C:periplasmic side of cell outer membrane"/>
    <property type="evidence" value="ECO:0007669"/>
    <property type="project" value="TreeGrafter"/>
</dbReference>
<dbReference type="EMBL" id="CP011787">
    <property type="protein sequence ID" value="AKZ65967.1"/>
    <property type="molecule type" value="Genomic_DNA"/>
</dbReference>
<dbReference type="AlphaFoldDB" id="A0A0K2BL97"/>
<protein>
    <recommendedName>
        <fullName evidence="3">Penicillin-binding protein activator LpoB</fullName>
    </recommendedName>
</protein>
<reference evidence="1 2" key="1">
    <citation type="submission" date="2015-06" db="EMBL/GenBank/DDBJ databases">
        <title>Lineage-specific patterns of genome deterioration in obligate symbionts.</title>
        <authorList>
            <person name="Bennett G.M."/>
            <person name="McCutcheon J.P."/>
            <person name="McDonald B.R."/>
            <person name="Moran N.A."/>
        </authorList>
    </citation>
    <scope>NUCLEOTIDE SEQUENCE [LARGE SCALE GENOMIC DNA]</scope>
    <source>
        <strain evidence="1 2">B-GSS</strain>
    </source>
</reference>
<name>A0A0K2BL97_9GAMM</name>
<proteinExistence type="predicted"/>
<dbReference type="GO" id="GO:0009252">
    <property type="term" value="P:peptidoglycan biosynthetic process"/>
    <property type="evidence" value="ECO:0007669"/>
    <property type="project" value="TreeGrafter"/>
</dbReference>
<dbReference type="Gene3D" id="3.40.50.10610">
    <property type="entry name" value="ABC-type transport auxiliary lipoprotein component"/>
    <property type="match status" value="1"/>
</dbReference>
<accession>A0A0K2BL97</accession>
<dbReference type="KEGG" id="bcig:AB162_376"/>
<evidence type="ECO:0000313" key="1">
    <source>
        <dbReference type="EMBL" id="AKZ65967.1"/>
    </source>
</evidence>
<dbReference type="InterPro" id="IPR014094">
    <property type="entry name" value="LpoB"/>
</dbReference>
<evidence type="ECO:0000313" key="2">
    <source>
        <dbReference type="Proteomes" id="UP000056466"/>
    </source>
</evidence>
<organism evidence="1 2">
    <name type="scientific">Candidatus Palibaumannia cicadellinicola</name>
    <dbReference type="NCBI Taxonomy" id="186490"/>
    <lineage>
        <taxon>Bacteria</taxon>
        <taxon>Pseudomonadati</taxon>
        <taxon>Pseudomonadota</taxon>
        <taxon>Gammaproteobacteria</taxon>
        <taxon>Candidatus Palibaumannia</taxon>
    </lineage>
</organism>
<keyword evidence="2" id="KW-1185">Reference proteome</keyword>
<dbReference type="Pfam" id="PF13036">
    <property type="entry name" value="LpoB"/>
    <property type="match status" value="1"/>
</dbReference>
<dbReference type="PANTHER" id="PTHR40593">
    <property type="entry name" value="PENICILLIN-BINDING PROTEIN ACTIVATOR LPOB"/>
    <property type="match status" value="1"/>
</dbReference>
<evidence type="ECO:0008006" key="3">
    <source>
        <dbReference type="Google" id="ProtNLM"/>
    </source>
</evidence>
<dbReference type="PATRIC" id="fig|186490.8.peg.355"/>